<dbReference type="EMBL" id="MLAW01000023">
    <property type="protein sequence ID" value="OJJ24983.1"/>
    <property type="molecule type" value="Genomic_DNA"/>
</dbReference>
<accession>A0A1L9QQR0</accession>
<evidence type="ECO:0000259" key="1">
    <source>
        <dbReference type="PROSITE" id="PS50234"/>
    </source>
</evidence>
<reference evidence="2" key="1">
    <citation type="submission" date="2016-10" db="EMBL/GenBank/DDBJ databases">
        <title>CRISPR-Cas defence system in Roseofilum reptotaenium: evidence of a bacteriophage-cyanobacterium arms race in the coral black band disease.</title>
        <authorList>
            <person name="Buerger P."/>
            <person name="Wood-Charlson E.M."/>
            <person name="Weynberg K.D."/>
            <person name="Willis B."/>
            <person name="Van Oppen M.J."/>
        </authorList>
    </citation>
    <scope>NUCLEOTIDE SEQUENCE [LARGE SCALE GENOMIC DNA]</scope>
    <source>
        <strain evidence="2">AO1-A</strain>
    </source>
</reference>
<comment type="caution">
    <text evidence="2">The sequence shown here is derived from an EMBL/GenBank/DDBJ whole genome shotgun (WGS) entry which is preliminary data.</text>
</comment>
<name>A0A1L9QQR0_9CYAN</name>
<feature type="domain" description="VWFA" evidence="1">
    <location>
        <begin position="53"/>
        <end position="238"/>
    </location>
</feature>
<dbReference type="CDD" id="cd00198">
    <property type="entry name" value="vWFA"/>
    <property type="match status" value="1"/>
</dbReference>
<keyword evidence="3" id="KW-1185">Reference proteome</keyword>
<evidence type="ECO:0000313" key="2">
    <source>
        <dbReference type="EMBL" id="OJJ24983.1"/>
    </source>
</evidence>
<protein>
    <recommendedName>
        <fullName evidence="1">VWFA domain-containing protein</fullName>
    </recommendedName>
</protein>
<evidence type="ECO:0000313" key="3">
    <source>
        <dbReference type="Proteomes" id="UP000183940"/>
    </source>
</evidence>
<sequence length="833" mass="93424">MVKNAAELIPAPTTKFVLYNQAGEPKAYYRVDRQPLSQKEENSNTEAVEAIAHSIIVIDRSGSMYHDINPLKETLIKLLTLEEYTHSQLVVTLISYSSQGNLISHFQRVPIQEVMKLNSSYIQDIQKIRVSGATCISQALQLATELIQPDELTGITLHSDGYANHPNVRSEVQTLEQICQNLNQNNVFLNAIAYSASSDFKLLSRLANLVSGTCVQAGTVKEVYDSLYNTSKVLGEAIGQAIEEPLFKEYDYQLFLSHSARKLNGNAGKLKILGLKSDDDGIFYKYQKLTEAEFEQLTDIPLAQTDESVFTFAKAQLIDGNLNLAKYALVSTFDATLSQRHGKAITNSQLVEFSQDLDKAIYDPQSLGDREILSEVPINKNLPILALIQLFETHKDQIILNLKHLQDHYQRRGVKRIPGQRDAEGNLVKPWLKTEYVDSGDYVQMGSFDINRNTATINLLITRPVKLVKSEDKTPITEVAGILLNDLKSYNNYTLVGDGELNVETFKVKFSNAKVFKVFKEQNLLTDADQFDFNTEYKIDLTQLPIVPMAADYTQVQGIFSRLAILRVLSSLFSAHLKEVSETYTADQLAALKEHYLSKSLYLNFPTTTEYSDLEEALNTGKVDSRVSYKIELGNCEILNLGQLHSANKFLDRFYEVCDRQTGEKLDKPTFAQSLDTPVVFGYKTLSKRTKVTKVDDLMKPIFDEFLGLEKNGSVTELLQELGAADLVSSLEKKWQGETVETEQFVEALTGGLRKVNQALETLYRDKISPLVFHIGATGLIPDELEAVAYTADELSAKSGDLKFSKSEKEGLFFEVGDLIISVYPKTEYYSVS</sequence>
<dbReference type="Gene3D" id="3.40.50.410">
    <property type="entry name" value="von Willebrand factor, type A domain"/>
    <property type="match status" value="1"/>
</dbReference>
<dbReference type="SUPFAM" id="SSF53300">
    <property type="entry name" value="vWA-like"/>
    <property type="match status" value="1"/>
</dbReference>
<dbReference type="STRING" id="1925591.BI308_13980"/>
<organism evidence="2 3">
    <name type="scientific">Roseofilum reptotaenium AO1-A</name>
    <dbReference type="NCBI Taxonomy" id="1925591"/>
    <lineage>
        <taxon>Bacteria</taxon>
        <taxon>Bacillati</taxon>
        <taxon>Cyanobacteriota</taxon>
        <taxon>Cyanophyceae</taxon>
        <taxon>Desertifilales</taxon>
        <taxon>Desertifilaceae</taxon>
        <taxon>Roseofilum</taxon>
    </lineage>
</organism>
<dbReference type="Proteomes" id="UP000183940">
    <property type="component" value="Unassembled WGS sequence"/>
</dbReference>
<dbReference type="AlphaFoldDB" id="A0A1L9QQR0"/>
<proteinExistence type="predicted"/>
<dbReference type="PROSITE" id="PS50234">
    <property type="entry name" value="VWFA"/>
    <property type="match status" value="1"/>
</dbReference>
<dbReference type="InterPro" id="IPR002035">
    <property type="entry name" value="VWF_A"/>
</dbReference>
<gene>
    <name evidence="2" type="ORF">BI308_13980</name>
</gene>
<dbReference type="InterPro" id="IPR036465">
    <property type="entry name" value="vWFA_dom_sf"/>
</dbReference>